<feature type="domain" description="SbsA Ig-like" evidence="3">
    <location>
        <begin position="1559"/>
        <end position="1643"/>
    </location>
</feature>
<evidence type="ECO:0000256" key="2">
    <source>
        <dbReference type="SAM" id="SignalP"/>
    </source>
</evidence>
<gene>
    <name evidence="4" type="ORF">DJ013_01695</name>
</gene>
<dbReference type="Gene3D" id="2.60.120.380">
    <property type="match status" value="1"/>
</dbReference>
<dbReference type="Pfam" id="PF13205">
    <property type="entry name" value="Big_5"/>
    <property type="match status" value="1"/>
</dbReference>
<dbReference type="SUPFAM" id="SSF141072">
    <property type="entry name" value="CalX-like"/>
    <property type="match status" value="1"/>
</dbReference>
<feature type="chain" id="PRO_5016243478" description="SbsA Ig-like domain-containing protein" evidence="2">
    <location>
        <begin position="25"/>
        <end position="1987"/>
    </location>
</feature>
<dbReference type="RefSeq" id="WP_111370057.1">
    <property type="nucleotide sequence ID" value="NZ_CP029480.1"/>
</dbReference>
<keyword evidence="1 2" id="KW-0732">Signal</keyword>
<dbReference type="KEGG" id="als:DJ013_01695"/>
<reference evidence="4 5" key="1">
    <citation type="submission" date="2018-05" db="EMBL/GenBank/DDBJ databases">
        <title>Complete genome sequence of Arcticibacterium luteifluviistationis SM1504T, a cytophagaceae bacterium isolated from Arctic surface seawater.</title>
        <authorList>
            <person name="Li Y."/>
            <person name="Qin Q.-L."/>
        </authorList>
    </citation>
    <scope>NUCLEOTIDE SEQUENCE [LARGE SCALE GENOMIC DNA]</scope>
    <source>
        <strain evidence="4 5">SM1504</strain>
    </source>
</reference>
<dbReference type="InterPro" id="IPR038081">
    <property type="entry name" value="CalX-like_sf"/>
</dbReference>
<keyword evidence="5" id="KW-1185">Reference proteome</keyword>
<dbReference type="EMBL" id="CP029480">
    <property type="protein sequence ID" value="AWV96955.1"/>
    <property type="molecule type" value="Genomic_DNA"/>
</dbReference>
<dbReference type="Proteomes" id="UP000249873">
    <property type="component" value="Chromosome"/>
</dbReference>
<evidence type="ECO:0000259" key="3">
    <source>
        <dbReference type="Pfam" id="PF13205"/>
    </source>
</evidence>
<accession>A0A2Z4G735</accession>
<proteinExistence type="predicted"/>
<dbReference type="InterPro" id="IPR055015">
    <property type="entry name" value="GCX_COOH"/>
</dbReference>
<dbReference type="NCBIfam" id="NF045639">
    <property type="entry name" value="GCX_COOH"/>
    <property type="match status" value="1"/>
</dbReference>
<dbReference type="OrthoDB" id="976756at2"/>
<dbReference type="Gene3D" id="2.60.40.2030">
    <property type="match status" value="1"/>
</dbReference>
<sequence>MKRKLFFKGFIGVIAFFLTLSLQAQVINGSSYNIDVHFTQGYGKIDDEFWPHEGAPDQTFISTARNDTDYNTTVLFSTTRGVANNPKTCYTQNLTSDVWGSVVSQSMGVIYGNTTGRFDYHVLAWEDNVGDRCIVDNDDDQLHSYAHNLYFLGSPSSQWTPWEADISFGGTLTPAKIRAKYTWRFGAGDKGNALDFGTLTSGTKTHLNHNRSSPVGGDTYVGYRNQWSGTGFTSGNDVTYKFTINTSKKVTLSTNYPSIVNAADGIKYTSLTLLNSSESVIATNSYIGGNMSQIIKDLCPGTYYVVVEGINSANLYKGKFQLGVTVDPLTVTPGSLAYPSVSTICPGQSIPTIPNSVAATSTLGSISYKWYRTIYENGSPVIPWQHIAAAGTGASSADLGTLAAGQTAYIYRIASDCGSQAGTSQVVIGTHNRTLTAGSISGATLLPYPQEVTGNILNSTANASASPSQSITWEKSTNGGISWSNADNTNNGQSYTIPSNLSATTKFRRKIANTCDGVGGYNGKAYSNEQEVKVINPNGVLQGKVRSPSQSGVNNVTISLTRTTAVPGGQANKTYTTTTGTDGAYAIPGIYYGESDAVGGGTANFVVTPSKGDHVFNPISLNKTLNFQIPSLTEVDFIDESVFSITGNVVQECATCVGGTVSQPITCPIKDVEFLINGQYLSNNSITDGTYALSVSQQGNYRIKPRFLSHQFAPDSIDLAVGEDLEIPNVNFVDTTTHVISGYVKADCEQYIGQANLTFSQVLPDVGGSPVAPCFVHNLTTNSGSGFYSIRLPAGKYKVSVNSFSNIPSGSDFNSAEMAAFLNAYPLDSLVRDITSSDTTMNLIFEERPQIQAFGLEGPNCSGSPLAGSNNLDANPIFAQSTPRTFTVKVFQGDPAKGCAAKDSVLTIFTNIQGDDTNEQFDSLTVNGIKAITLTADQPNIIAPYHKTLSFNFTDVWGRSATPLVLTPVVTGIKTSIGTFATVSPQIPFLILRDPPGDASSSSWSQNTKIETANRFFGSKNKKESIWSNVRVGAEFEAGFGVTIETKVWADLGLNITTSGTSKNAREVILSSEIKQSYSTANNPEIIGSIGDIYVGAAMNLKYAPINEIFYSPDSCSFYRESRMMIANDGFATTYSYSENHILNTLIPDLTGFRDMVGNTQAEIDKWQDQINVWHQVVDNNTKLKREAKFVENVSFDGATGPQSSSVTTSSSGVSTVEFALELDEQVALQLGLEIAGAGINGGVTANFKMETGEAETTTQTTSTTTEFTIDDDDAGDFFSVDIKTDPVYNTPVFDLVAGTSSCPYEEGTQPRDDISFSVVGSPLQSGVPANGQAIYNLNIGNTSQSEEARTYFVRYVTSSSTGATVTIEGNGVGPFDYPLNYLQNQDLTVGVTRFNPNVYSFEGMTFQAYDACESGNVTKMDVKKEVQIHTNFQNACSPVTLALPENGFVVNSNSNNLLPIQITDYVWANLDNIEIEYSIQGSNQWNSGVTLQKAQIQNNAFGTLLNFDVTNLVDGNYSFRLKLKCGLQTIISQRATGVIDRKPPLAFGAPQPLDDIYSLGDEISHSFNENLSCNSISAFNFSFKRLSNDATVPAEISCYNNKIKITPTVDLTPWLGDSLEVVLTNIIDANGNPSPNAFTWNFNIGNDIVNTLIPYFANINTPSSGFSTSASTSSTSTTISEDELGFLSVDFSIGSAASDTIVVYFIVAGTATFGSDYTVSGHRTYNGNEGAITIPKGATKATLKIDPKGDAILEPDETIIFGILSGGGYNIGGSNKVTLSILNDDADDCENGGLPFTQNNNALGNTSLAADTYHKLILESSGKVQSPTTVVFKGEKSITLKPGFKADNGSIFIATLEDCPNVTTGSETNPKGEKNQSIGTFGNTSANSIFASNAITQEIGKDGMIKITFTSEIDQEFDIKLYNSFAALVEDFSSDEVYKIGGNSIELNTNELKTGTYIMKFIGKTNGKVSYHKVVIASNDSFSFND</sequence>
<feature type="signal peptide" evidence="2">
    <location>
        <begin position="1"/>
        <end position="24"/>
    </location>
</feature>
<organism evidence="4 5">
    <name type="scientific">Arcticibacterium luteifluviistationis</name>
    <dbReference type="NCBI Taxonomy" id="1784714"/>
    <lineage>
        <taxon>Bacteria</taxon>
        <taxon>Pseudomonadati</taxon>
        <taxon>Bacteroidota</taxon>
        <taxon>Cytophagia</taxon>
        <taxon>Cytophagales</taxon>
        <taxon>Leadbetterellaceae</taxon>
        <taxon>Arcticibacterium</taxon>
    </lineage>
</organism>
<protein>
    <recommendedName>
        <fullName evidence="3">SbsA Ig-like domain-containing protein</fullName>
    </recommendedName>
</protein>
<evidence type="ECO:0000313" key="5">
    <source>
        <dbReference type="Proteomes" id="UP000249873"/>
    </source>
</evidence>
<dbReference type="InterPro" id="IPR032812">
    <property type="entry name" value="SbsA_Ig"/>
</dbReference>
<evidence type="ECO:0000313" key="4">
    <source>
        <dbReference type="EMBL" id="AWV96955.1"/>
    </source>
</evidence>
<name>A0A2Z4G735_9BACT</name>
<evidence type="ECO:0000256" key="1">
    <source>
        <dbReference type="ARBA" id="ARBA00022729"/>
    </source>
</evidence>